<dbReference type="Proteomes" id="UP000003240">
    <property type="component" value="Unassembled WGS sequence"/>
</dbReference>
<keyword evidence="1" id="KW-0812">Transmembrane</keyword>
<comment type="caution">
    <text evidence="2">The sequence shown here is derived from an EMBL/GenBank/DDBJ whole genome shotgun (WGS) entry which is preliminary data.</text>
</comment>
<dbReference type="AlphaFoldDB" id="F7NLX4"/>
<evidence type="ECO:0000313" key="3">
    <source>
        <dbReference type="Proteomes" id="UP000003240"/>
    </source>
</evidence>
<feature type="non-terminal residue" evidence="2">
    <location>
        <position position="1"/>
    </location>
</feature>
<organism evidence="2 3">
    <name type="scientific">Acetonema longum DSM 6540</name>
    <dbReference type="NCBI Taxonomy" id="1009370"/>
    <lineage>
        <taxon>Bacteria</taxon>
        <taxon>Bacillati</taxon>
        <taxon>Bacillota</taxon>
        <taxon>Negativicutes</taxon>
        <taxon>Acetonemataceae</taxon>
        <taxon>Acetonema</taxon>
    </lineage>
</organism>
<evidence type="ECO:0000256" key="1">
    <source>
        <dbReference type="SAM" id="Phobius"/>
    </source>
</evidence>
<proteinExistence type="predicted"/>
<evidence type="ECO:0000313" key="2">
    <source>
        <dbReference type="EMBL" id="EGO62959.1"/>
    </source>
</evidence>
<keyword evidence="1" id="KW-0472">Membrane</keyword>
<sequence>GLKSVNLQAKLTALVVNLKRIAALVAPILLSFYWPCSKDHNRGHQHALLVLTG</sequence>
<dbReference type="EMBL" id="AFGF01000156">
    <property type="protein sequence ID" value="EGO62959.1"/>
    <property type="molecule type" value="Genomic_DNA"/>
</dbReference>
<feature type="transmembrane region" description="Helical" evidence="1">
    <location>
        <begin position="20"/>
        <end position="36"/>
    </location>
</feature>
<protein>
    <submittedName>
        <fullName evidence="2">Uncharacterized protein</fullName>
    </submittedName>
</protein>
<accession>F7NLX4</accession>
<gene>
    <name evidence="2" type="ORF">ALO_15492</name>
</gene>
<keyword evidence="1" id="KW-1133">Transmembrane helix</keyword>
<name>F7NLX4_9FIRM</name>
<reference evidence="2 3" key="1">
    <citation type="journal article" date="2011" name="EMBO J.">
        <title>Structural diversity of bacterial flagellar motors.</title>
        <authorList>
            <person name="Chen S."/>
            <person name="Beeby M."/>
            <person name="Murphy G.E."/>
            <person name="Leadbetter J.R."/>
            <person name="Hendrixson D.R."/>
            <person name="Briegel A."/>
            <person name="Li Z."/>
            <person name="Shi J."/>
            <person name="Tocheva E.I."/>
            <person name="Muller A."/>
            <person name="Dobro M.J."/>
            <person name="Jensen G.J."/>
        </authorList>
    </citation>
    <scope>NUCLEOTIDE SEQUENCE [LARGE SCALE GENOMIC DNA]</scope>
    <source>
        <strain evidence="2 3">DSM 6540</strain>
    </source>
</reference>
<keyword evidence="3" id="KW-1185">Reference proteome</keyword>